<feature type="domain" description="Transposase InsH N-terminal" evidence="1">
    <location>
        <begin position="23"/>
        <end position="117"/>
    </location>
</feature>
<evidence type="ECO:0000313" key="3">
    <source>
        <dbReference type="Proteomes" id="UP000285596"/>
    </source>
</evidence>
<dbReference type="Pfam" id="PF05598">
    <property type="entry name" value="DUF772"/>
    <property type="match status" value="1"/>
</dbReference>
<evidence type="ECO:0000259" key="1">
    <source>
        <dbReference type="Pfam" id="PF05598"/>
    </source>
</evidence>
<comment type="caution">
    <text evidence="2">The sequence shown here is derived from an EMBL/GenBank/DDBJ whole genome shotgun (WGS) entry which is preliminary data.</text>
</comment>
<gene>
    <name evidence="2" type="ORF">D3105_34105</name>
</gene>
<dbReference type="InterPro" id="IPR008490">
    <property type="entry name" value="Transposase_InsH_N"/>
</dbReference>
<accession>A0A423UPH5</accession>
<proteinExistence type="predicted"/>
<evidence type="ECO:0000313" key="2">
    <source>
        <dbReference type="EMBL" id="ROV64237.1"/>
    </source>
</evidence>
<feature type="non-terminal residue" evidence="2">
    <location>
        <position position="118"/>
    </location>
</feature>
<dbReference type="Proteomes" id="UP000285596">
    <property type="component" value="Unassembled WGS sequence"/>
</dbReference>
<sequence>MFVLNRDMADLLENFYLPFGGRLNPANRWVQLAALIPWGIVEEKYVRSFQSPAIGQKAYSARIALGSLIIKERLGLSDRETTLQIQENPYLQFFLGYTEYVDEEPFHHSLLTHFRERL</sequence>
<protein>
    <submittedName>
        <fullName evidence="2">Transposase</fullName>
    </submittedName>
</protein>
<dbReference type="AlphaFoldDB" id="A0A423UPH5"/>
<name>A0A423UPH5_STRGL</name>
<dbReference type="EMBL" id="QWFA01000421">
    <property type="protein sequence ID" value="ROV64237.1"/>
    <property type="molecule type" value="Genomic_DNA"/>
</dbReference>
<reference evidence="2 3" key="1">
    <citation type="submission" date="2018-08" db="EMBL/GenBank/DDBJ databases">
        <title>Streptomyces globisporus 1912-4Crt, whole genome shotgun sequence.</title>
        <authorList>
            <person name="Matselyukh B."/>
        </authorList>
    </citation>
    <scope>NUCLEOTIDE SEQUENCE [LARGE SCALE GENOMIC DNA]</scope>
    <source>
        <strain evidence="2 3">1912-4Crt</strain>
    </source>
</reference>
<organism evidence="2 3">
    <name type="scientific">Streptomyces globisporus</name>
    <dbReference type="NCBI Taxonomy" id="1908"/>
    <lineage>
        <taxon>Bacteria</taxon>
        <taxon>Bacillati</taxon>
        <taxon>Actinomycetota</taxon>
        <taxon>Actinomycetes</taxon>
        <taxon>Kitasatosporales</taxon>
        <taxon>Streptomycetaceae</taxon>
        <taxon>Streptomyces</taxon>
    </lineage>
</organism>